<dbReference type="Gene3D" id="3.40.50.300">
    <property type="entry name" value="P-loop containing nucleotide triphosphate hydrolases"/>
    <property type="match status" value="1"/>
</dbReference>
<protein>
    <submittedName>
        <fullName evidence="3">Uncharacterized protein</fullName>
    </submittedName>
</protein>
<comment type="similarity">
    <text evidence="1">Belongs to the SIMIBI class G3E GTPase family. ArgK/MeaB subfamily.</text>
</comment>
<evidence type="ECO:0000313" key="3">
    <source>
        <dbReference type="EMBL" id="CAD7244507.1"/>
    </source>
</evidence>
<dbReference type="InterPro" id="IPR005129">
    <property type="entry name" value="GTPase_ArgK"/>
</dbReference>
<dbReference type="Gene3D" id="1.20.5.170">
    <property type="match status" value="1"/>
</dbReference>
<evidence type="ECO:0000256" key="1">
    <source>
        <dbReference type="ARBA" id="ARBA00009625"/>
    </source>
</evidence>
<gene>
    <name evidence="3" type="ORF">DSTB1V02_LOCUS4401</name>
</gene>
<dbReference type="GO" id="GO:0005525">
    <property type="term" value="F:GTP binding"/>
    <property type="evidence" value="ECO:0007669"/>
    <property type="project" value="InterPro"/>
</dbReference>
<dbReference type="GO" id="GO:0003924">
    <property type="term" value="F:GTPase activity"/>
    <property type="evidence" value="ECO:0007669"/>
    <property type="project" value="InterPro"/>
</dbReference>
<dbReference type="AlphaFoldDB" id="A0A7R8XC87"/>
<dbReference type="Pfam" id="PF03308">
    <property type="entry name" value="MeaB"/>
    <property type="match status" value="1"/>
</dbReference>
<dbReference type="EMBL" id="LR900169">
    <property type="protein sequence ID" value="CAD7244507.1"/>
    <property type="molecule type" value="Genomic_DNA"/>
</dbReference>
<reference evidence="3" key="1">
    <citation type="submission" date="2020-11" db="EMBL/GenBank/DDBJ databases">
        <authorList>
            <person name="Tran Van P."/>
        </authorList>
    </citation>
    <scope>NUCLEOTIDE SEQUENCE</scope>
</reference>
<name>A0A7R8XC87_9CRUS</name>
<dbReference type="EMBL" id="CAJPEV010000652">
    <property type="protein sequence ID" value="CAG0887254.1"/>
    <property type="molecule type" value="Genomic_DNA"/>
</dbReference>
<evidence type="ECO:0000313" key="4">
    <source>
        <dbReference type="Proteomes" id="UP000677054"/>
    </source>
</evidence>
<proteinExistence type="inferred from homology"/>
<feature type="region of interest" description="Disordered" evidence="2">
    <location>
        <begin position="66"/>
        <end position="93"/>
    </location>
</feature>
<accession>A0A7R8XC87</accession>
<dbReference type="PANTHER" id="PTHR23408:SF3">
    <property type="entry name" value="METHYLMALONIC ACIDURIA TYPE A PROTEIN, MITOCHONDRIAL"/>
    <property type="match status" value="1"/>
</dbReference>
<evidence type="ECO:0000256" key="2">
    <source>
        <dbReference type="SAM" id="MobiDB-lite"/>
    </source>
</evidence>
<dbReference type="OrthoDB" id="1476984at2759"/>
<sequence>MNREKLNMNLIYCGSPAAVLFRIGAASCCGGTYESVNRQLYHSLRSFQTSARRKVISVYRNLDQATSSEEDPLGAEDNGSHAHRMALQQRSQQVSSMEESLKSPWVQRLFNGMLNQNRGMLAQAITLAESTHPRNKVESQALLSMVLAHAKDEYEKAGASALSFRIGLSGPPGAGKSTFIESFGKQLTALGHKVAVLAVDPSSSKTGGWFI</sequence>
<dbReference type="InterPro" id="IPR027417">
    <property type="entry name" value="P-loop_NTPase"/>
</dbReference>
<dbReference type="SUPFAM" id="SSF52540">
    <property type="entry name" value="P-loop containing nucleoside triphosphate hydrolases"/>
    <property type="match status" value="1"/>
</dbReference>
<dbReference type="GO" id="GO:0005737">
    <property type="term" value="C:cytoplasm"/>
    <property type="evidence" value="ECO:0007669"/>
    <property type="project" value="TreeGrafter"/>
</dbReference>
<keyword evidence="4" id="KW-1185">Reference proteome</keyword>
<dbReference type="Proteomes" id="UP000677054">
    <property type="component" value="Unassembled WGS sequence"/>
</dbReference>
<dbReference type="PANTHER" id="PTHR23408">
    <property type="entry name" value="METHYLMALONYL-COA MUTASE"/>
    <property type="match status" value="1"/>
</dbReference>
<organism evidence="3">
    <name type="scientific">Darwinula stevensoni</name>
    <dbReference type="NCBI Taxonomy" id="69355"/>
    <lineage>
        <taxon>Eukaryota</taxon>
        <taxon>Metazoa</taxon>
        <taxon>Ecdysozoa</taxon>
        <taxon>Arthropoda</taxon>
        <taxon>Crustacea</taxon>
        <taxon>Oligostraca</taxon>
        <taxon>Ostracoda</taxon>
        <taxon>Podocopa</taxon>
        <taxon>Podocopida</taxon>
        <taxon>Darwinulocopina</taxon>
        <taxon>Darwinuloidea</taxon>
        <taxon>Darwinulidae</taxon>
        <taxon>Darwinula</taxon>
    </lineage>
</organism>